<dbReference type="PANTHER" id="PTHR46268:SF15">
    <property type="entry name" value="UNIVERSAL STRESS PROTEIN HP_0031"/>
    <property type="match status" value="1"/>
</dbReference>
<dbReference type="InterPro" id="IPR006015">
    <property type="entry name" value="Universal_stress_UspA"/>
</dbReference>
<dbReference type="PANTHER" id="PTHR46268">
    <property type="entry name" value="STRESS RESPONSE PROTEIN NHAX"/>
    <property type="match status" value="1"/>
</dbReference>
<dbReference type="InterPro" id="IPR006016">
    <property type="entry name" value="UspA"/>
</dbReference>
<evidence type="ECO:0000313" key="5">
    <source>
        <dbReference type="Proteomes" id="UP000640509"/>
    </source>
</evidence>
<organism evidence="4 5">
    <name type="scientific">Paracoccus acridae</name>
    <dbReference type="NCBI Taxonomy" id="1795310"/>
    <lineage>
        <taxon>Bacteria</taxon>
        <taxon>Pseudomonadati</taxon>
        <taxon>Pseudomonadota</taxon>
        <taxon>Alphaproteobacteria</taxon>
        <taxon>Rhodobacterales</taxon>
        <taxon>Paracoccaceae</taxon>
        <taxon>Paracoccus</taxon>
    </lineage>
</organism>
<proteinExistence type="inferred from homology"/>
<dbReference type="SUPFAM" id="SSF52402">
    <property type="entry name" value="Adenine nucleotide alpha hydrolases-like"/>
    <property type="match status" value="1"/>
</dbReference>
<accession>A0ABQ1VM34</accession>
<keyword evidence="2" id="KW-0963">Cytoplasm</keyword>
<comment type="caution">
    <text evidence="4">The sequence shown here is derived from an EMBL/GenBank/DDBJ whole genome shotgun (WGS) entry which is preliminary data.</text>
</comment>
<protein>
    <recommendedName>
        <fullName evidence="2">Universal stress protein</fullName>
    </recommendedName>
</protein>
<dbReference type="PIRSF" id="PIRSF006276">
    <property type="entry name" value="UspA"/>
    <property type="match status" value="1"/>
</dbReference>
<evidence type="ECO:0000256" key="1">
    <source>
        <dbReference type="ARBA" id="ARBA00008791"/>
    </source>
</evidence>
<sequence length="146" mass="15778">MYKNILVGLDGSPLSLRGLDHALNLARTVGAKVTMVTVTEMWSAIDMANAVREGNPVQKYEAEEEAFAKAILDKAADRATQAGVEFKTVHVPDEHPADGLVETAKAEGADLIVMSSHGRRGMRRLFLGSQTLEVVSHSTIPVLVIR</sequence>
<reference evidence="5" key="1">
    <citation type="journal article" date="2019" name="Int. J. Syst. Evol. Microbiol.">
        <title>The Global Catalogue of Microorganisms (GCM) 10K type strain sequencing project: providing services to taxonomists for standard genome sequencing and annotation.</title>
        <authorList>
            <consortium name="The Broad Institute Genomics Platform"/>
            <consortium name="The Broad Institute Genome Sequencing Center for Infectious Disease"/>
            <person name="Wu L."/>
            <person name="Ma J."/>
        </authorList>
    </citation>
    <scope>NUCLEOTIDE SEQUENCE [LARGE SCALE GENOMIC DNA]</scope>
    <source>
        <strain evidence="5">CGMCC 1.15419</strain>
    </source>
</reference>
<dbReference type="PRINTS" id="PR01438">
    <property type="entry name" value="UNVRSLSTRESS"/>
</dbReference>
<gene>
    <name evidence="4" type="ORF">GCM10011402_34880</name>
</gene>
<name>A0ABQ1VM34_9RHOB</name>
<dbReference type="Gene3D" id="3.40.50.620">
    <property type="entry name" value="HUPs"/>
    <property type="match status" value="1"/>
</dbReference>
<dbReference type="Pfam" id="PF00582">
    <property type="entry name" value="Usp"/>
    <property type="match status" value="1"/>
</dbReference>
<evidence type="ECO:0000313" key="4">
    <source>
        <dbReference type="EMBL" id="GGF79253.1"/>
    </source>
</evidence>
<feature type="domain" description="UspA" evidence="3">
    <location>
        <begin position="1"/>
        <end position="146"/>
    </location>
</feature>
<dbReference type="InterPro" id="IPR014729">
    <property type="entry name" value="Rossmann-like_a/b/a_fold"/>
</dbReference>
<keyword evidence="5" id="KW-1185">Reference proteome</keyword>
<evidence type="ECO:0000259" key="3">
    <source>
        <dbReference type="Pfam" id="PF00582"/>
    </source>
</evidence>
<comment type="subcellular location">
    <subcellularLocation>
        <location evidence="2">Cytoplasm</location>
    </subcellularLocation>
</comment>
<dbReference type="Proteomes" id="UP000640509">
    <property type="component" value="Unassembled WGS sequence"/>
</dbReference>
<dbReference type="RefSeq" id="WP_103174486.1">
    <property type="nucleotide sequence ID" value="NZ_BMIV01000023.1"/>
</dbReference>
<comment type="similarity">
    <text evidence="1 2">Belongs to the universal stress protein A family.</text>
</comment>
<dbReference type="CDD" id="cd00293">
    <property type="entry name" value="USP-like"/>
    <property type="match status" value="1"/>
</dbReference>
<evidence type="ECO:0000256" key="2">
    <source>
        <dbReference type="PIRNR" id="PIRNR006276"/>
    </source>
</evidence>
<dbReference type="EMBL" id="BMIV01000023">
    <property type="protein sequence ID" value="GGF79253.1"/>
    <property type="molecule type" value="Genomic_DNA"/>
</dbReference>